<dbReference type="InterPro" id="IPR010977">
    <property type="entry name" value="Aromatic_deC"/>
</dbReference>
<feature type="compositionally biased region" description="Polar residues" evidence="8">
    <location>
        <begin position="421"/>
        <end position="437"/>
    </location>
</feature>
<evidence type="ECO:0000256" key="4">
    <source>
        <dbReference type="ARBA" id="ARBA00022898"/>
    </source>
</evidence>
<evidence type="ECO:0000256" key="2">
    <source>
        <dbReference type="ARBA" id="ARBA00009533"/>
    </source>
</evidence>
<gene>
    <name evidence="9" type="ORF">GORHZ_158_00040</name>
</gene>
<keyword evidence="3" id="KW-0210">Decarboxylase</keyword>
<dbReference type="GO" id="GO:0004058">
    <property type="term" value="F:aromatic-L-amino-acid decarboxylase activity"/>
    <property type="evidence" value="ECO:0007669"/>
    <property type="project" value="UniProtKB-ARBA"/>
</dbReference>
<dbReference type="InterPro" id="IPR015424">
    <property type="entry name" value="PyrdxlP-dep_Trfase"/>
</dbReference>
<dbReference type="PANTHER" id="PTHR11999:SF70">
    <property type="entry name" value="MIP05841P"/>
    <property type="match status" value="1"/>
</dbReference>
<dbReference type="InterPro" id="IPR015421">
    <property type="entry name" value="PyrdxlP-dep_Trfase_major"/>
</dbReference>
<keyword evidence="4 6" id="KW-0663">Pyridoxal phosphate</keyword>
<feature type="region of interest" description="Disordered" evidence="8">
    <location>
        <begin position="417"/>
        <end position="457"/>
    </location>
</feature>
<comment type="cofactor">
    <cofactor evidence="1 6 7">
        <name>pyridoxal 5'-phosphate</name>
        <dbReference type="ChEBI" id="CHEBI:597326"/>
    </cofactor>
</comment>
<keyword evidence="5 7" id="KW-0456">Lyase</keyword>
<dbReference type="STRING" id="1108045.GORHZ_158_00040"/>
<dbReference type="eggNOG" id="COG0076">
    <property type="taxonomic scope" value="Bacteria"/>
</dbReference>
<comment type="caution">
    <text evidence="9">The sequence shown here is derived from an EMBL/GenBank/DDBJ whole genome shotgun (WGS) entry which is preliminary data.</text>
</comment>
<dbReference type="AlphaFoldDB" id="K6WIN3"/>
<dbReference type="EMBL" id="BAHC01000158">
    <property type="protein sequence ID" value="GAB92022.1"/>
    <property type="molecule type" value="Genomic_DNA"/>
</dbReference>
<organism evidence="9 10">
    <name type="scientific">Gordonia rhizosphera NBRC 16068</name>
    <dbReference type="NCBI Taxonomy" id="1108045"/>
    <lineage>
        <taxon>Bacteria</taxon>
        <taxon>Bacillati</taxon>
        <taxon>Actinomycetota</taxon>
        <taxon>Actinomycetes</taxon>
        <taxon>Mycobacteriales</taxon>
        <taxon>Gordoniaceae</taxon>
        <taxon>Gordonia</taxon>
    </lineage>
</organism>
<dbReference type="PROSITE" id="PS00392">
    <property type="entry name" value="DDC_GAD_HDC_YDC"/>
    <property type="match status" value="1"/>
</dbReference>
<evidence type="ECO:0000256" key="1">
    <source>
        <dbReference type="ARBA" id="ARBA00001933"/>
    </source>
</evidence>
<accession>K6WIN3</accession>
<keyword evidence="10" id="KW-1185">Reference proteome</keyword>
<dbReference type="InterPro" id="IPR021115">
    <property type="entry name" value="Pyridoxal-P_BS"/>
</dbReference>
<feature type="compositionally biased region" description="Basic and acidic residues" evidence="8">
    <location>
        <begin position="441"/>
        <end position="451"/>
    </location>
</feature>
<sequence>MTQPADGAGTELELLADADRRARRWTEGIGSPGRAVFPAEDALATLRRRVDEPLSDRGHAPADTLAMLDEVVGAGVVASNDPRYFGFVVGSTLPVAAAAERLVLAWDQCAPAFDNSPAAHVVEKQAGRWALEALDLPRSAAVGFTTSSGSGAVVALTAARRDLLARQGWDVDRRGLIGTPHIRVVMSELAHVAIVRAVRVLGFGLDTVERIPVDEHGRVRTESVPPLDERTILILQAGEVNTGEFDPFADVLPVARAAGAWVHIDGAFGLWARASRSHRYLTDAVDLADSWTTDGHKWLNTPYDAAMLILRDAQALSSTMNSDTAYLSGDEDAQKNLTLELSRRARGISVWAALRTLGSAGVEDLVDRCISLAQYAAEGLRAGGFTVLNRVVLNQVLVRADTPEQTIAVREHAATAAARTNGCSTPPTTASDQPETWTATAERRSSSEARRGSASWA</sequence>
<dbReference type="OrthoDB" id="3335676at2"/>
<dbReference type="InterPro" id="IPR002129">
    <property type="entry name" value="PyrdxlP-dep_de-COase"/>
</dbReference>
<evidence type="ECO:0000256" key="7">
    <source>
        <dbReference type="RuleBase" id="RU000382"/>
    </source>
</evidence>
<evidence type="ECO:0000256" key="3">
    <source>
        <dbReference type="ARBA" id="ARBA00022793"/>
    </source>
</evidence>
<dbReference type="Gene3D" id="3.40.640.10">
    <property type="entry name" value="Type I PLP-dependent aspartate aminotransferase-like (Major domain)"/>
    <property type="match status" value="1"/>
</dbReference>
<evidence type="ECO:0000256" key="6">
    <source>
        <dbReference type="PIRSR" id="PIRSR602129-50"/>
    </source>
</evidence>
<dbReference type="RefSeq" id="WP_006336068.1">
    <property type="nucleotide sequence ID" value="NZ_BAHC01000158.1"/>
</dbReference>
<dbReference type="Pfam" id="PF00282">
    <property type="entry name" value="Pyridoxal_deC"/>
    <property type="match status" value="1"/>
</dbReference>
<feature type="modified residue" description="N6-(pyridoxal phosphate)lysine" evidence="6">
    <location>
        <position position="297"/>
    </location>
</feature>
<proteinExistence type="inferred from homology"/>
<evidence type="ECO:0000256" key="5">
    <source>
        <dbReference type="ARBA" id="ARBA00023239"/>
    </source>
</evidence>
<comment type="similarity">
    <text evidence="2 7">Belongs to the group II decarboxylase family.</text>
</comment>
<protein>
    <submittedName>
        <fullName evidence="9">Putative decarboxylase</fullName>
    </submittedName>
</protein>
<dbReference type="PANTHER" id="PTHR11999">
    <property type="entry name" value="GROUP II PYRIDOXAL-5-PHOSPHATE DECARBOXYLASE"/>
    <property type="match status" value="1"/>
</dbReference>
<evidence type="ECO:0000256" key="8">
    <source>
        <dbReference type="SAM" id="MobiDB-lite"/>
    </source>
</evidence>
<dbReference type="Proteomes" id="UP000008363">
    <property type="component" value="Unassembled WGS sequence"/>
</dbReference>
<dbReference type="GO" id="GO:0019752">
    <property type="term" value="P:carboxylic acid metabolic process"/>
    <property type="evidence" value="ECO:0007669"/>
    <property type="project" value="InterPro"/>
</dbReference>
<dbReference type="GO" id="GO:0030170">
    <property type="term" value="F:pyridoxal phosphate binding"/>
    <property type="evidence" value="ECO:0007669"/>
    <property type="project" value="InterPro"/>
</dbReference>
<reference evidence="9 10" key="1">
    <citation type="submission" date="2012-08" db="EMBL/GenBank/DDBJ databases">
        <title>Whole genome shotgun sequence of Gordonia rhizosphera NBRC 16068.</title>
        <authorList>
            <person name="Takarada H."/>
            <person name="Isaki S."/>
            <person name="Hosoyama A."/>
            <person name="Tsuchikane K."/>
            <person name="Katsumata H."/>
            <person name="Baba S."/>
            <person name="Ohji S."/>
            <person name="Yamazaki S."/>
            <person name="Fujita N."/>
        </authorList>
    </citation>
    <scope>NUCLEOTIDE SEQUENCE [LARGE SCALE GENOMIC DNA]</scope>
    <source>
        <strain evidence="9 10">NBRC 16068</strain>
    </source>
</reference>
<dbReference type="InterPro" id="IPR015422">
    <property type="entry name" value="PyrdxlP-dep_Trfase_small"/>
</dbReference>
<dbReference type="SUPFAM" id="SSF53383">
    <property type="entry name" value="PLP-dependent transferases"/>
    <property type="match status" value="1"/>
</dbReference>
<evidence type="ECO:0000313" key="10">
    <source>
        <dbReference type="Proteomes" id="UP000008363"/>
    </source>
</evidence>
<evidence type="ECO:0000313" key="9">
    <source>
        <dbReference type="EMBL" id="GAB92022.1"/>
    </source>
</evidence>
<dbReference type="Gene3D" id="3.90.1150.10">
    <property type="entry name" value="Aspartate Aminotransferase, domain 1"/>
    <property type="match status" value="1"/>
</dbReference>
<name>K6WIN3_9ACTN</name>